<evidence type="ECO:0000313" key="1">
    <source>
        <dbReference type="EMBL" id="RPA81893.1"/>
    </source>
</evidence>
<gene>
    <name evidence="1" type="ORF">BJ508DRAFT_325915</name>
</gene>
<accession>A0A3N4I737</accession>
<dbReference type="Proteomes" id="UP000275078">
    <property type="component" value="Unassembled WGS sequence"/>
</dbReference>
<sequence>MYSCINQPRGCRGRVNTSGGRCESCRQLNLKKQSPFDTRNRNMAFQRPSIDFNTFRSLPGLPTLDERPHQ</sequence>
<dbReference type="EMBL" id="ML119675">
    <property type="protein sequence ID" value="RPA81893.1"/>
    <property type="molecule type" value="Genomic_DNA"/>
</dbReference>
<dbReference type="OrthoDB" id="3911301at2759"/>
<reference evidence="1 2" key="1">
    <citation type="journal article" date="2018" name="Nat. Ecol. Evol.">
        <title>Pezizomycetes genomes reveal the molecular basis of ectomycorrhizal truffle lifestyle.</title>
        <authorList>
            <person name="Murat C."/>
            <person name="Payen T."/>
            <person name="Noel B."/>
            <person name="Kuo A."/>
            <person name="Morin E."/>
            <person name="Chen J."/>
            <person name="Kohler A."/>
            <person name="Krizsan K."/>
            <person name="Balestrini R."/>
            <person name="Da Silva C."/>
            <person name="Montanini B."/>
            <person name="Hainaut M."/>
            <person name="Levati E."/>
            <person name="Barry K.W."/>
            <person name="Belfiori B."/>
            <person name="Cichocki N."/>
            <person name="Clum A."/>
            <person name="Dockter R.B."/>
            <person name="Fauchery L."/>
            <person name="Guy J."/>
            <person name="Iotti M."/>
            <person name="Le Tacon F."/>
            <person name="Lindquist E.A."/>
            <person name="Lipzen A."/>
            <person name="Malagnac F."/>
            <person name="Mello A."/>
            <person name="Molinier V."/>
            <person name="Miyauchi S."/>
            <person name="Poulain J."/>
            <person name="Riccioni C."/>
            <person name="Rubini A."/>
            <person name="Sitrit Y."/>
            <person name="Splivallo R."/>
            <person name="Traeger S."/>
            <person name="Wang M."/>
            <person name="Zifcakova L."/>
            <person name="Wipf D."/>
            <person name="Zambonelli A."/>
            <person name="Paolocci F."/>
            <person name="Nowrousian M."/>
            <person name="Ottonello S."/>
            <person name="Baldrian P."/>
            <person name="Spatafora J.W."/>
            <person name="Henrissat B."/>
            <person name="Nagy L.G."/>
            <person name="Aury J.M."/>
            <person name="Wincker P."/>
            <person name="Grigoriev I.V."/>
            <person name="Bonfante P."/>
            <person name="Martin F.M."/>
        </authorList>
    </citation>
    <scope>NUCLEOTIDE SEQUENCE [LARGE SCALE GENOMIC DNA]</scope>
    <source>
        <strain evidence="1 2">RN42</strain>
    </source>
</reference>
<keyword evidence="2" id="KW-1185">Reference proteome</keyword>
<organism evidence="1 2">
    <name type="scientific">Ascobolus immersus RN42</name>
    <dbReference type="NCBI Taxonomy" id="1160509"/>
    <lineage>
        <taxon>Eukaryota</taxon>
        <taxon>Fungi</taxon>
        <taxon>Dikarya</taxon>
        <taxon>Ascomycota</taxon>
        <taxon>Pezizomycotina</taxon>
        <taxon>Pezizomycetes</taxon>
        <taxon>Pezizales</taxon>
        <taxon>Ascobolaceae</taxon>
        <taxon>Ascobolus</taxon>
    </lineage>
</organism>
<protein>
    <submittedName>
        <fullName evidence="1">Uncharacterized protein</fullName>
    </submittedName>
</protein>
<evidence type="ECO:0000313" key="2">
    <source>
        <dbReference type="Proteomes" id="UP000275078"/>
    </source>
</evidence>
<name>A0A3N4I737_ASCIM</name>
<dbReference type="AlphaFoldDB" id="A0A3N4I737"/>
<proteinExistence type="predicted"/>